<reference evidence="3 4" key="1">
    <citation type="submission" date="2024-07" db="EMBL/GenBank/DDBJ databases">
        <title>Section-level genome sequencing and comparative genomics of Aspergillus sections Usti and Cavernicolus.</title>
        <authorList>
            <consortium name="Lawrence Berkeley National Laboratory"/>
            <person name="Nybo J.L."/>
            <person name="Vesth T.C."/>
            <person name="Theobald S."/>
            <person name="Frisvad J.C."/>
            <person name="Larsen T.O."/>
            <person name="Kjaerboelling I."/>
            <person name="Rothschild-Mancinelli K."/>
            <person name="Lyhne E.K."/>
            <person name="Kogle M.E."/>
            <person name="Barry K."/>
            <person name="Clum A."/>
            <person name="Na H."/>
            <person name="Ledsgaard L."/>
            <person name="Lin J."/>
            <person name="Lipzen A."/>
            <person name="Kuo A."/>
            <person name="Riley R."/>
            <person name="Mondo S."/>
            <person name="Labutti K."/>
            <person name="Haridas S."/>
            <person name="Pangalinan J."/>
            <person name="Salamov A.A."/>
            <person name="Simmons B.A."/>
            <person name="Magnuson J.K."/>
            <person name="Chen J."/>
            <person name="Drula E."/>
            <person name="Henrissat B."/>
            <person name="Wiebenga A."/>
            <person name="Lubbers R.J."/>
            <person name="Gomes A.C."/>
            <person name="Makela M.R."/>
            <person name="Stajich J."/>
            <person name="Grigoriev I.V."/>
            <person name="Mortensen U.H."/>
            <person name="De Vries R.P."/>
            <person name="Baker S.E."/>
            <person name="Andersen M.R."/>
        </authorList>
    </citation>
    <scope>NUCLEOTIDE SEQUENCE [LARGE SCALE GENOMIC DNA]</scope>
    <source>
        <strain evidence="3 4">CBS 123904</strain>
    </source>
</reference>
<evidence type="ECO:0000313" key="4">
    <source>
        <dbReference type="Proteomes" id="UP001610446"/>
    </source>
</evidence>
<organism evidence="3 4">
    <name type="scientific">Aspergillus pseudoustus</name>
    <dbReference type="NCBI Taxonomy" id="1810923"/>
    <lineage>
        <taxon>Eukaryota</taxon>
        <taxon>Fungi</taxon>
        <taxon>Dikarya</taxon>
        <taxon>Ascomycota</taxon>
        <taxon>Pezizomycotina</taxon>
        <taxon>Eurotiomycetes</taxon>
        <taxon>Eurotiomycetidae</taxon>
        <taxon>Eurotiales</taxon>
        <taxon>Aspergillaceae</taxon>
        <taxon>Aspergillus</taxon>
        <taxon>Aspergillus subgen. Nidulantes</taxon>
    </lineage>
</organism>
<protein>
    <recommendedName>
        <fullName evidence="2">Nephrocystin 3-like N-terminal domain-containing protein</fullName>
    </recommendedName>
</protein>
<dbReference type="PANTHER" id="PTHR10039">
    <property type="entry name" value="AMELOGENIN"/>
    <property type="match status" value="1"/>
</dbReference>
<accession>A0ABR4JG64</accession>
<dbReference type="InterPro" id="IPR056884">
    <property type="entry name" value="NPHP3-like_N"/>
</dbReference>
<gene>
    <name evidence="3" type="ORF">BJY01DRAFT_219543</name>
</gene>
<keyword evidence="1" id="KW-0677">Repeat</keyword>
<feature type="domain" description="Nephrocystin 3-like N-terminal" evidence="2">
    <location>
        <begin position="2"/>
        <end position="104"/>
    </location>
</feature>
<dbReference type="Proteomes" id="UP001610446">
    <property type="component" value="Unassembled WGS sequence"/>
</dbReference>
<dbReference type="Pfam" id="PF24883">
    <property type="entry name" value="NPHP3_N"/>
    <property type="match status" value="1"/>
</dbReference>
<comment type="caution">
    <text evidence="3">The sequence shown here is derived from an EMBL/GenBank/DDBJ whole genome shotgun (WGS) entry which is preliminary data.</text>
</comment>
<evidence type="ECO:0000256" key="1">
    <source>
        <dbReference type="ARBA" id="ARBA00022737"/>
    </source>
</evidence>
<keyword evidence="4" id="KW-1185">Reference proteome</keyword>
<name>A0ABR4JG64_9EURO</name>
<sequence length="171" mass="18691">MLVRSLIAQLARPGPSNGLRGEVIRAYDQLVQKEGDAAAAEGAGLLWNDATQLLLQLLDQGTATICIDALDECAEESRGLFLALIDHLLTRPDGGRVKILISSRPSLNIAHRFPSWACYSVDAGQNAGDIDAYARDRAARCLEEMRQRFDLVTPELEENLTQHLIHGAQGM</sequence>
<evidence type="ECO:0000259" key="2">
    <source>
        <dbReference type="Pfam" id="PF24883"/>
    </source>
</evidence>
<proteinExistence type="predicted"/>
<dbReference type="EMBL" id="JBFXLU010000139">
    <property type="protein sequence ID" value="KAL2838970.1"/>
    <property type="molecule type" value="Genomic_DNA"/>
</dbReference>
<evidence type="ECO:0000313" key="3">
    <source>
        <dbReference type="EMBL" id="KAL2838970.1"/>
    </source>
</evidence>